<gene>
    <name evidence="1" type="ORF">K488DRAFT_91713</name>
</gene>
<protein>
    <submittedName>
        <fullName evidence="1">Uncharacterized protein</fullName>
    </submittedName>
</protein>
<proteinExistence type="predicted"/>
<comment type="caution">
    <text evidence="1">The sequence shown here is derived from an EMBL/GenBank/DDBJ whole genome shotgun (WGS) entry which is preliminary data.</text>
</comment>
<dbReference type="Proteomes" id="UP000814128">
    <property type="component" value="Unassembled WGS sequence"/>
</dbReference>
<evidence type="ECO:0000313" key="1">
    <source>
        <dbReference type="EMBL" id="KAI0026896.1"/>
    </source>
</evidence>
<sequence length="291" mass="30621">MSESLHLRSGAVRRAPSHIHLEVGCLNSLLDAAGVRAVLVGTGAGSETDPVQCRRRILETPPRRARTHAEPRVSRPRRLHLHCNLPRDPAAHASLSLPHLRSLRLSSFYFALAVLLSSLDVPPATRTDARVRSILRTGAGAVLATADPAALHIVHAQLTGGDAEASALAFVLLDPYPCTGVEGTADAAVTSATAHAHALCPPPSDLTSLFLALACMPCASLRTLVPATDVDVPDSRHLWETVGRSPALGVVTRLAVRSGAALALFDTLRTPGALPALCVLVFARKDLALRA</sequence>
<reference evidence="1" key="2">
    <citation type="journal article" date="2022" name="New Phytol.">
        <title>Evolutionary transition to the ectomycorrhizal habit in the genomes of a hyperdiverse lineage of mushroom-forming fungi.</title>
        <authorList>
            <person name="Looney B."/>
            <person name="Miyauchi S."/>
            <person name="Morin E."/>
            <person name="Drula E."/>
            <person name="Courty P.E."/>
            <person name="Kohler A."/>
            <person name="Kuo A."/>
            <person name="LaButti K."/>
            <person name="Pangilinan J."/>
            <person name="Lipzen A."/>
            <person name="Riley R."/>
            <person name="Andreopoulos W."/>
            <person name="He G."/>
            <person name="Johnson J."/>
            <person name="Nolan M."/>
            <person name="Tritt A."/>
            <person name="Barry K.W."/>
            <person name="Grigoriev I.V."/>
            <person name="Nagy L.G."/>
            <person name="Hibbett D."/>
            <person name="Henrissat B."/>
            <person name="Matheny P.B."/>
            <person name="Labbe J."/>
            <person name="Martin F.M."/>
        </authorList>
    </citation>
    <scope>NUCLEOTIDE SEQUENCE</scope>
    <source>
        <strain evidence="1">EC-137</strain>
    </source>
</reference>
<evidence type="ECO:0000313" key="2">
    <source>
        <dbReference type="Proteomes" id="UP000814128"/>
    </source>
</evidence>
<dbReference type="EMBL" id="MU274126">
    <property type="protein sequence ID" value="KAI0026896.1"/>
    <property type="molecule type" value="Genomic_DNA"/>
</dbReference>
<keyword evidence="2" id="KW-1185">Reference proteome</keyword>
<organism evidence="1 2">
    <name type="scientific">Vararia minispora EC-137</name>
    <dbReference type="NCBI Taxonomy" id="1314806"/>
    <lineage>
        <taxon>Eukaryota</taxon>
        <taxon>Fungi</taxon>
        <taxon>Dikarya</taxon>
        <taxon>Basidiomycota</taxon>
        <taxon>Agaricomycotina</taxon>
        <taxon>Agaricomycetes</taxon>
        <taxon>Russulales</taxon>
        <taxon>Lachnocladiaceae</taxon>
        <taxon>Vararia</taxon>
    </lineage>
</organism>
<accession>A0ACB8Q557</accession>
<name>A0ACB8Q557_9AGAM</name>
<reference evidence="1" key="1">
    <citation type="submission" date="2021-02" db="EMBL/GenBank/DDBJ databases">
        <authorList>
            <consortium name="DOE Joint Genome Institute"/>
            <person name="Ahrendt S."/>
            <person name="Looney B.P."/>
            <person name="Miyauchi S."/>
            <person name="Morin E."/>
            <person name="Drula E."/>
            <person name="Courty P.E."/>
            <person name="Chicoki N."/>
            <person name="Fauchery L."/>
            <person name="Kohler A."/>
            <person name="Kuo A."/>
            <person name="Labutti K."/>
            <person name="Pangilinan J."/>
            <person name="Lipzen A."/>
            <person name="Riley R."/>
            <person name="Andreopoulos W."/>
            <person name="He G."/>
            <person name="Johnson J."/>
            <person name="Barry K.W."/>
            <person name="Grigoriev I.V."/>
            <person name="Nagy L."/>
            <person name="Hibbett D."/>
            <person name="Henrissat B."/>
            <person name="Matheny P.B."/>
            <person name="Labbe J."/>
            <person name="Martin F."/>
        </authorList>
    </citation>
    <scope>NUCLEOTIDE SEQUENCE</scope>
    <source>
        <strain evidence="1">EC-137</strain>
    </source>
</reference>